<proteinExistence type="predicted"/>
<dbReference type="Proteomes" id="UP000594263">
    <property type="component" value="Unplaced"/>
</dbReference>
<dbReference type="Pfam" id="PF06962">
    <property type="entry name" value="rRNA_methylase"/>
    <property type="match status" value="1"/>
</dbReference>
<dbReference type="EnsemblPlants" id="Kaladp0395s0022.1.v1.1">
    <property type="protein sequence ID" value="Kaladp0395s0022.1.v1.1"/>
    <property type="gene ID" value="Kaladp0395s0022.v1.1"/>
</dbReference>
<name>A0A7N0V9U8_KALFE</name>
<dbReference type="SUPFAM" id="SSF53335">
    <property type="entry name" value="S-adenosyl-L-methionine-dependent methyltransferases"/>
    <property type="match status" value="1"/>
</dbReference>
<dbReference type="InterPro" id="IPR029063">
    <property type="entry name" value="SAM-dependent_MTases_sf"/>
</dbReference>
<dbReference type="Gramene" id="Kaladp0395s0022.1.v1.1">
    <property type="protein sequence ID" value="Kaladp0395s0022.1.v1.1"/>
    <property type="gene ID" value="Kaladp0395s0022.v1.1"/>
</dbReference>
<evidence type="ECO:0000313" key="2">
    <source>
        <dbReference type="Proteomes" id="UP000594263"/>
    </source>
</evidence>
<dbReference type="InterPro" id="IPR010719">
    <property type="entry name" value="MnmM_MeTrfase"/>
</dbReference>
<organism evidence="1 2">
    <name type="scientific">Kalanchoe fedtschenkoi</name>
    <name type="common">Lavender scallops</name>
    <name type="synonym">South American air plant</name>
    <dbReference type="NCBI Taxonomy" id="63787"/>
    <lineage>
        <taxon>Eukaryota</taxon>
        <taxon>Viridiplantae</taxon>
        <taxon>Streptophyta</taxon>
        <taxon>Embryophyta</taxon>
        <taxon>Tracheophyta</taxon>
        <taxon>Spermatophyta</taxon>
        <taxon>Magnoliopsida</taxon>
        <taxon>eudicotyledons</taxon>
        <taxon>Gunneridae</taxon>
        <taxon>Pentapetalae</taxon>
        <taxon>Saxifragales</taxon>
        <taxon>Crassulaceae</taxon>
        <taxon>Kalanchoe</taxon>
    </lineage>
</organism>
<protein>
    <recommendedName>
        <fullName evidence="3">rRNA methylase YtqB</fullName>
    </recommendedName>
</protein>
<reference evidence="1" key="1">
    <citation type="submission" date="2021-01" db="UniProtKB">
        <authorList>
            <consortium name="EnsemblPlants"/>
        </authorList>
    </citation>
    <scope>IDENTIFICATION</scope>
</reference>
<dbReference type="PANTHER" id="PTHR35276:SF1">
    <property type="entry name" value="TRNA (MNM(5)S(2)U34)-METHYLTRANSFERASE, CHLOROPLASTIC"/>
    <property type="match status" value="1"/>
</dbReference>
<dbReference type="PANTHER" id="PTHR35276">
    <property type="entry name" value="S-ADENOSYL-L-METHIONINE-DEPENDENT METHYLTRANSFERASES SUPERFAMILY PROTEIN"/>
    <property type="match status" value="1"/>
</dbReference>
<dbReference type="GO" id="GO:0003729">
    <property type="term" value="F:mRNA binding"/>
    <property type="evidence" value="ECO:0007669"/>
    <property type="project" value="EnsemblPlants"/>
</dbReference>
<keyword evidence="2" id="KW-1185">Reference proteome</keyword>
<accession>A0A7N0V9U8</accession>
<dbReference type="Gene3D" id="3.40.50.150">
    <property type="entry name" value="Vaccinia Virus protein VP39"/>
    <property type="match status" value="1"/>
</dbReference>
<evidence type="ECO:0000313" key="1">
    <source>
        <dbReference type="EnsemblPlants" id="Kaladp0395s0022.1.v1.1"/>
    </source>
</evidence>
<sequence length="271" mass="29704">MMALRCPIHKASALFSPQTMKAVSSPPCASTPRKWLHTCKTFFLQHHRQPYTANIAFSASASASPSISVVDDDAMGYIFGHNKATQVAHLVWKYVVRSGDTVIDATCGNGNDTLAMLRMVADDSASGCVYGFDIQQQALRNTSLLLDDSVTPEEKQMVKLYAICHSRMEDVVPVDKLARLVAFNLGYLPGGEKSIITRPETTILALKAAQRKLAIGGLISAIVYVGHPGGREEYAAIEDFASQLHADEWKCCKFQTLNRPAAPIVIFIFRK</sequence>
<dbReference type="AlphaFoldDB" id="A0A7N0V9U8"/>
<dbReference type="OMA" id="VLVVYHG"/>
<evidence type="ECO:0008006" key="3">
    <source>
        <dbReference type="Google" id="ProtNLM"/>
    </source>
</evidence>